<dbReference type="EMBL" id="FXXI01000002">
    <property type="protein sequence ID" value="SMS00539.1"/>
    <property type="molecule type" value="Genomic_DNA"/>
</dbReference>
<feature type="transmembrane region" description="Helical" evidence="5">
    <location>
        <begin position="94"/>
        <end position="113"/>
    </location>
</feature>
<dbReference type="Gene3D" id="1.25.40.10">
    <property type="entry name" value="Tetratricopeptide repeat domain"/>
    <property type="match status" value="1"/>
</dbReference>
<keyword evidence="11" id="KW-1185">Reference proteome</keyword>
<dbReference type="PANTHER" id="PTHR47870">
    <property type="entry name" value="CYTOCHROME C-TYPE BIOGENESIS PROTEIN CCMH"/>
    <property type="match status" value="1"/>
</dbReference>
<evidence type="ECO:0000256" key="4">
    <source>
        <dbReference type="ARBA" id="ARBA00022803"/>
    </source>
</evidence>
<reference evidence="9 10" key="1">
    <citation type="submission" date="2017-05" db="EMBL/GenBank/DDBJ databases">
        <authorList>
            <person name="Song R."/>
            <person name="Chenine A.L."/>
            <person name="Ruprecht R.M."/>
        </authorList>
    </citation>
    <scope>NUCLEOTIDE SEQUENCE [LARGE SCALE GENOMIC DNA]</scope>
    <source>
        <strain evidence="9 10">CECT 7927</strain>
    </source>
</reference>
<dbReference type="Proteomes" id="UP000196125">
    <property type="component" value="Unassembled WGS sequence"/>
</dbReference>
<dbReference type="InterPro" id="IPR051263">
    <property type="entry name" value="C-type_cytochrome_biogenesis"/>
</dbReference>
<evidence type="ECO:0000256" key="5">
    <source>
        <dbReference type="SAM" id="Phobius"/>
    </source>
</evidence>
<dbReference type="PANTHER" id="PTHR47870:SF1">
    <property type="entry name" value="CYTOCHROME C-TYPE BIOGENESIS PROTEIN CCMH"/>
    <property type="match status" value="1"/>
</dbReference>
<keyword evidence="2" id="KW-0677">Repeat</keyword>
<sequence length="407" mass="45265">MILFWIWTSVLVIIALCFAVLPLFRRTSDEGAKKRDKLNKAFYLDRVAEIRQETETGLVADEQPLMTELKQSLLDDVPTDGTVLQRSQPVKRGVVAGLILLVVFASYGLYLTLGNYRQLGHWQQVARQLPELSKKLMQPGGNPLTSQEIQDLSLALRTRLSQTPNDATGWLFLGKIALASEDATTAIGAMVKARLLAPDDQEIMVGYAQAMMMAGDEQQQSQGASLLQSLVDQGSSDIRIYSLLAFHAYEQQDFAKAIHLWQIMQSLLGPEDHRYLMLAKSIASAQDKMKSAQEVSAGAISVGISLSPELRNLPRQGVVIVSVHTQEGRTMPFAAARFPLRSFPMHVRLDSQNVLISGKKLEELTSFIVKVRIDLDGNVTTQTGDFYGQTQMLNRDKTIEVVIDKQY</sequence>
<keyword evidence="5" id="KW-0812">Transmembrane</keyword>
<evidence type="ECO:0000259" key="7">
    <source>
        <dbReference type="Pfam" id="PF23914"/>
    </source>
</evidence>
<evidence type="ECO:0000313" key="8">
    <source>
        <dbReference type="EMBL" id="MDW6001439.1"/>
    </source>
</evidence>
<dbReference type="SUPFAM" id="SSF48452">
    <property type="entry name" value="TPR-like"/>
    <property type="match status" value="1"/>
</dbReference>
<gene>
    <name evidence="9" type="primary">ccmH_2</name>
    <name evidence="8" type="synonym">ccmI</name>
    <name evidence="8" type="ORF">SBX37_00755</name>
    <name evidence="9" type="ORF">VIM7927_01805</name>
</gene>
<name>A0A1Y6IS92_9VIBR</name>
<evidence type="ECO:0000256" key="2">
    <source>
        <dbReference type="ARBA" id="ARBA00022737"/>
    </source>
</evidence>
<evidence type="ECO:0000313" key="10">
    <source>
        <dbReference type="Proteomes" id="UP000196125"/>
    </source>
</evidence>
<dbReference type="InterPro" id="IPR017560">
    <property type="entry name" value="Cyt_c_biogenesis_CcmI"/>
</dbReference>
<comment type="subcellular location">
    <subcellularLocation>
        <location evidence="1">Cell envelope</location>
    </subcellularLocation>
</comment>
<dbReference type="Proteomes" id="UP001283366">
    <property type="component" value="Unassembled WGS sequence"/>
</dbReference>
<protein>
    <submittedName>
        <fullName evidence="8">C-type cytochrome biogenesis protein CcmI</fullName>
    </submittedName>
    <submittedName>
        <fullName evidence="9">Cytochrome c-type biogenesis protein CcmH</fullName>
    </submittedName>
</protein>
<dbReference type="AlphaFoldDB" id="A0A1Y6IS92"/>
<dbReference type="OrthoDB" id="9776053at2"/>
<keyword evidence="3" id="KW-0201">Cytochrome c-type biogenesis</keyword>
<dbReference type="GO" id="GO:0005886">
    <property type="term" value="C:plasma membrane"/>
    <property type="evidence" value="ECO:0007669"/>
    <property type="project" value="TreeGrafter"/>
</dbReference>
<evidence type="ECO:0000256" key="3">
    <source>
        <dbReference type="ARBA" id="ARBA00022748"/>
    </source>
</evidence>
<evidence type="ECO:0000313" key="11">
    <source>
        <dbReference type="Proteomes" id="UP001283366"/>
    </source>
</evidence>
<dbReference type="RefSeq" id="WP_087480575.1">
    <property type="nucleotide sequence ID" value="NZ_AP024883.1"/>
</dbReference>
<feature type="domain" description="Cytochrome c-type biogenesis protein H TPR" evidence="7">
    <location>
        <begin position="118"/>
        <end position="275"/>
    </location>
</feature>
<dbReference type="InterPro" id="IPR011990">
    <property type="entry name" value="TPR-like_helical_dom_sf"/>
</dbReference>
<proteinExistence type="predicted"/>
<dbReference type="GO" id="GO:0030313">
    <property type="term" value="C:cell envelope"/>
    <property type="evidence" value="ECO:0007669"/>
    <property type="project" value="UniProtKB-SubCell"/>
</dbReference>
<dbReference type="EMBL" id="JAWRCO010000001">
    <property type="protein sequence ID" value="MDW6001439.1"/>
    <property type="molecule type" value="Genomic_DNA"/>
</dbReference>
<evidence type="ECO:0000259" key="6">
    <source>
        <dbReference type="Pfam" id="PF23892"/>
    </source>
</evidence>
<dbReference type="GO" id="GO:0017004">
    <property type="term" value="P:cytochrome complex assembly"/>
    <property type="evidence" value="ECO:0007669"/>
    <property type="project" value="UniProtKB-KW"/>
</dbReference>
<dbReference type="NCBIfam" id="TIGR03142">
    <property type="entry name" value="cytochro_ccmI"/>
    <property type="match status" value="1"/>
</dbReference>
<keyword evidence="4" id="KW-0802">TPR repeat</keyword>
<dbReference type="Pfam" id="PF23892">
    <property type="entry name" value="Ig_CycH"/>
    <property type="match status" value="1"/>
</dbReference>
<feature type="domain" description="Cytochrome c-type biogenesis protein H Ig-like" evidence="6">
    <location>
        <begin position="300"/>
        <end position="404"/>
    </location>
</feature>
<reference evidence="8 11" key="2">
    <citation type="submission" date="2023-11" db="EMBL/GenBank/DDBJ databases">
        <title>Plant-associative lifestyle of Vibrio porteresiae and its evolutionary dynamics.</title>
        <authorList>
            <person name="Rameshkumar N."/>
            <person name="Kirti K."/>
        </authorList>
    </citation>
    <scope>NUCLEOTIDE SEQUENCE [LARGE SCALE GENOMIC DNA]</scope>
    <source>
        <strain evidence="8 11">MSSRF38</strain>
    </source>
</reference>
<accession>A0A1Y6IS92</accession>
<evidence type="ECO:0000256" key="1">
    <source>
        <dbReference type="ARBA" id="ARBA00004196"/>
    </source>
</evidence>
<evidence type="ECO:0000313" key="9">
    <source>
        <dbReference type="EMBL" id="SMS00539.1"/>
    </source>
</evidence>
<dbReference type="InterPro" id="IPR056413">
    <property type="entry name" value="TPR_CcmH_CycH"/>
</dbReference>
<organism evidence="9 10">
    <name type="scientific">Vibrio mangrovi</name>
    <dbReference type="NCBI Taxonomy" id="474394"/>
    <lineage>
        <taxon>Bacteria</taxon>
        <taxon>Pseudomonadati</taxon>
        <taxon>Pseudomonadota</taxon>
        <taxon>Gammaproteobacteria</taxon>
        <taxon>Vibrionales</taxon>
        <taxon>Vibrionaceae</taxon>
        <taxon>Vibrio</taxon>
    </lineage>
</organism>
<feature type="transmembrane region" description="Helical" evidence="5">
    <location>
        <begin position="6"/>
        <end position="24"/>
    </location>
</feature>
<dbReference type="Pfam" id="PF23914">
    <property type="entry name" value="TPR_CcmH_CycH"/>
    <property type="match status" value="1"/>
</dbReference>
<dbReference type="InterPro" id="IPR056412">
    <property type="entry name" value="Ig_CycH"/>
</dbReference>
<keyword evidence="5" id="KW-1133">Transmembrane helix</keyword>
<keyword evidence="5" id="KW-0472">Membrane</keyword>